<dbReference type="InParanoid" id="A0A2U3MU30"/>
<accession>A0A2U3MU30</accession>
<dbReference type="PANTHER" id="PTHR30537">
    <property type="entry name" value="HTH-TYPE TRANSCRIPTIONAL REGULATOR"/>
    <property type="match status" value="1"/>
</dbReference>
<feature type="domain" description="HTH lysR-type" evidence="5">
    <location>
        <begin position="5"/>
        <end position="62"/>
    </location>
</feature>
<dbReference type="PANTHER" id="PTHR30537:SF74">
    <property type="entry name" value="HTH-TYPE TRANSCRIPTIONAL REGULATOR TRPI"/>
    <property type="match status" value="1"/>
</dbReference>
<dbReference type="Pfam" id="PF03466">
    <property type="entry name" value="LysR_substrate"/>
    <property type="match status" value="1"/>
</dbReference>
<evidence type="ECO:0000259" key="5">
    <source>
        <dbReference type="PROSITE" id="PS50931"/>
    </source>
</evidence>
<dbReference type="AlphaFoldDB" id="A0A2U3MU30"/>
<keyword evidence="2" id="KW-0805">Transcription regulation</keyword>
<reference evidence="7" key="1">
    <citation type="submission" date="2018-03" db="EMBL/GenBank/DDBJ databases">
        <authorList>
            <person name="Blom J."/>
        </authorList>
    </citation>
    <scope>NUCLEOTIDE SEQUENCE [LARGE SCALE GENOMIC DNA]</scope>
    <source>
        <strain evidence="7">KPC-SM-21</strain>
    </source>
</reference>
<organism evidence="6 7">
    <name type="scientific">Acinetobacter stercoris</name>
    <dbReference type="NCBI Taxonomy" id="2126983"/>
    <lineage>
        <taxon>Bacteria</taxon>
        <taxon>Pseudomonadati</taxon>
        <taxon>Pseudomonadota</taxon>
        <taxon>Gammaproteobacteria</taxon>
        <taxon>Moraxellales</taxon>
        <taxon>Moraxellaceae</taxon>
        <taxon>Acinetobacter</taxon>
    </lineage>
</organism>
<keyword evidence="4" id="KW-0804">Transcription</keyword>
<dbReference type="InterPro" id="IPR036390">
    <property type="entry name" value="WH_DNA-bd_sf"/>
</dbReference>
<dbReference type="Gene3D" id="1.10.10.10">
    <property type="entry name" value="Winged helix-like DNA-binding domain superfamily/Winged helix DNA-binding domain"/>
    <property type="match status" value="1"/>
</dbReference>
<dbReference type="SUPFAM" id="SSF53850">
    <property type="entry name" value="Periplasmic binding protein-like II"/>
    <property type="match status" value="1"/>
</dbReference>
<sequence length="293" mass="33724">MIEKISLNSLKFFYFVAKFGSVTIAAQKLFVTQSAVSKQINNLEEAVQAELFERRNKSLILTSKGHLLFNCCQKLFAELDECLLEINKHNFVTKQLVLSCEPTISMKWLIPRLSKFRELGHDFDVVLLTGGGQVDFEKSNIDIAIRRNDFDWGEHIFSEKLVDEYMAVVQNPKNAKNHDILISKSRPNFWNNLNKLNDCKKLLTQYSKVELEHFYLCLEGCLAGLGVTTLSIYMIEKELEYSFLKMLVPAFKDGSAYYLLSHSAFEEDPRKLIFLEWLKQELAASQSALKLKS</sequence>
<dbReference type="Pfam" id="PF00126">
    <property type="entry name" value="HTH_1"/>
    <property type="match status" value="1"/>
</dbReference>
<evidence type="ECO:0000313" key="6">
    <source>
        <dbReference type="EMBL" id="SPL68960.1"/>
    </source>
</evidence>
<dbReference type="SUPFAM" id="SSF46785">
    <property type="entry name" value="Winged helix' DNA-binding domain"/>
    <property type="match status" value="1"/>
</dbReference>
<dbReference type="InterPro" id="IPR000847">
    <property type="entry name" value="LysR_HTH_N"/>
</dbReference>
<evidence type="ECO:0000256" key="4">
    <source>
        <dbReference type="ARBA" id="ARBA00023163"/>
    </source>
</evidence>
<protein>
    <submittedName>
        <fullName evidence="6">Glycine cleavage system transcriptional activator</fullName>
    </submittedName>
</protein>
<gene>
    <name evidence="6" type="primary">gcvA_1</name>
    <name evidence="6" type="ORF">KPC_0138</name>
</gene>
<dbReference type="FunFam" id="1.10.10.10:FF:000001">
    <property type="entry name" value="LysR family transcriptional regulator"/>
    <property type="match status" value="1"/>
</dbReference>
<evidence type="ECO:0000256" key="2">
    <source>
        <dbReference type="ARBA" id="ARBA00023015"/>
    </source>
</evidence>
<dbReference type="GO" id="GO:0043565">
    <property type="term" value="F:sequence-specific DNA binding"/>
    <property type="evidence" value="ECO:0007669"/>
    <property type="project" value="TreeGrafter"/>
</dbReference>
<dbReference type="GO" id="GO:0006351">
    <property type="term" value="P:DNA-templated transcription"/>
    <property type="evidence" value="ECO:0007669"/>
    <property type="project" value="TreeGrafter"/>
</dbReference>
<evidence type="ECO:0000256" key="1">
    <source>
        <dbReference type="ARBA" id="ARBA00009437"/>
    </source>
</evidence>
<dbReference type="Gene3D" id="3.40.190.10">
    <property type="entry name" value="Periplasmic binding protein-like II"/>
    <property type="match status" value="2"/>
</dbReference>
<dbReference type="InterPro" id="IPR036388">
    <property type="entry name" value="WH-like_DNA-bd_sf"/>
</dbReference>
<comment type="similarity">
    <text evidence="1">Belongs to the LysR transcriptional regulatory family.</text>
</comment>
<dbReference type="InterPro" id="IPR005119">
    <property type="entry name" value="LysR_subst-bd"/>
</dbReference>
<dbReference type="Proteomes" id="UP000245974">
    <property type="component" value="Unassembled WGS sequence"/>
</dbReference>
<evidence type="ECO:0000313" key="7">
    <source>
        <dbReference type="Proteomes" id="UP000245974"/>
    </source>
</evidence>
<evidence type="ECO:0000256" key="3">
    <source>
        <dbReference type="ARBA" id="ARBA00023125"/>
    </source>
</evidence>
<name>A0A2U3MU30_9GAMM</name>
<keyword evidence="7" id="KW-1185">Reference proteome</keyword>
<dbReference type="EMBL" id="OOGT01000004">
    <property type="protein sequence ID" value="SPL68960.1"/>
    <property type="molecule type" value="Genomic_DNA"/>
</dbReference>
<dbReference type="GO" id="GO:0003700">
    <property type="term" value="F:DNA-binding transcription factor activity"/>
    <property type="evidence" value="ECO:0007669"/>
    <property type="project" value="InterPro"/>
</dbReference>
<dbReference type="RefSeq" id="WP_121972533.1">
    <property type="nucleotide sequence ID" value="NZ_OOGT01000004.1"/>
</dbReference>
<keyword evidence="3" id="KW-0238">DNA-binding</keyword>
<dbReference type="OrthoDB" id="5526340at2"/>
<dbReference type="PROSITE" id="PS50931">
    <property type="entry name" value="HTH_LYSR"/>
    <property type="match status" value="1"/>
</dbReference>
<dbReference type="InterPro" id="IPR058163">
    <property type="entry name" value="LysR-type_TF_proteobact-type"/>
</dbReference>
<dbReference type="PRINTS" id="PR00039">
    <property type="entry name" value="HTHLYSR"/>
</dbReference>
<proteinExistence type="inferred from homology"/>